<evidence type="ECO:0000256" key="15">
    <source>
        <dbReference type="RuleBase" id="RU004171"/>
    </source>
</evidence>
<dbReference type="InterPro" id="IPR036291">
    <property type="entry name" value="NAD(P)-bd_dom_sf"/>
</dbReference>
<dbReference type="PANTHER" id="PTHR43331">
    <property type="entry name" value="HOMOSERINE DEHYDROGENASE"/>
    <property type="match status" value="1"/>
</dbReference>
<keyword evidence="10 14" id="KW-0486">Methionine biosynthesis</keyword>
<dbReference type="RefSeq" id="WP_138193045.1">
    <property type="nucleotide sequence ID" value="NZ_VCIW01000002.1"/>
</dbReference>
<dbReference type="Pfam" id="PF03447">
    <property type="entry name" value="NAD_binding_3"/>
    <property type="match status" value="1"/>
</dbReference>
<organism evidence="18 19">
    <name type="scientific">Paenibacillus antri</name>
    <dbReference type="NCBI Taxonomy" id="2582848"/>
    <lineage>
        <taxon>Bacteria</taxon>
        <taxon>Bacillati</taxon>
        <taxon>Bacillota</taxon>
        <taxon>Bacilli</taxon>
        <taxon>Bacillales</taxon>
        <taxon>Paenibacillaceae</taxon>
        <taxon>Paenibacillus</taxon>
    </lineage>
</organism>
<evidence type="ECO:0000259" key="16">
    <source>
        <dbReference type="Pfam" id="PF00742"/>
    </source>
</evidence>
<feature type="domain" description="Homoserine dehydrogenase catalytic" evidence="16">
    <location>
        <begin position="155"/>
        <end position="333"/>
    </location>
</feature>
<evidence type="ECO:0000313" key="19">
    <source>
        <dbReference type="Proteomes" id="UP000309676"/>
    </source>
</evidence>
<comment type="pathway">
    <text evidence="2 14">Amino-acid biosynthesis; L-methionine biosynthesis via de novo pathway; L-homoserine from L-aspartate: step 3/3.</text>
</comment>
<dbReference type="SUPFAM" id="SSF55347">
    <property type="entry name" value="Glyceraldehyde-3-phosphate dehydrogenase-like, C-terminal domain"/>
    <property type="match status" value="1"/>
</dbReference>
<dbReference type="GO" id="GO:0009088">
    <property type="term" value="P:threonine biosynthetic process"/>
    <property type="evidence" value="ECO:0007669"/>
    <property type="project" value="UniProtKB-UniPathway"/>
</dbReference>
<sequence length="339" mass="35835">MRINLVLTGFGIVGREFIKLLEEKRDALRGNYDLDIRLVAVGGRGGFLANEDGLDLTALGGAETGSRSLQAYADAQGSPLVASFGEADALIEATPTDTDTGEPGLGYIMQAIRNRMDVVALSKGALVRHYNEIFAAAATNRVRLKFSGATAAALPTLDIGQISLAGCEILSIEGILNGTSNYILSRMQQDRLSFEEALRIAQSRGIAEANPKLDVEGTDSACKMLLLANCLLGSKLSLSDVSVTGIVGVTEQDLEEARAQGSKIKLLARARKQDGAVRVEVSPRKIGTDHLLFSVDGTNKGIVFRTDTMGEVGAVGGSSSPRGAAAAAMKDLIHLYRKI</sequence>
<evidence type="ECO:0000256" key="13">
    <source>
        <dbReference type="PIRSR" id="PIRSR036497-2"/>
    </source>
</evidence>
<dbReference type="PIRSF" id="PIRSF036497">
    <property type="entry name" value="HDH_short"/>
    <property type="match status" value="1"/>
</dbReference>
<dbReference type="Gene3D" id="3.40.50.720">
    <property type="entry name" value="NAD(P)-binding Rossmann-like Domain"/>
    <property type="match status" value="1"/>
</dbReference>
<dbReference type="Pfam" id="PF00742">
    <property type="entry name" value="Homoserine_dh"/>
    <property type="match status" value="1"/>
</dbReference>
<dbReference type="UniPathway" id="UPA00051">
    <property type="reaction ID" value="UER00465"/>
</dbReference>
<dbReference type="GO" id="GO:0050661">
    <property type="term" value="F:NADP binding"/>
    <property type="evidence" value="ECO:0007669"/>
    <property type="project" value="InterPro"/>
</dbReference>
<keyword evidence="8 14" id="KW-0560">Oxidoreductase</keyword>
<dbReference type="GO" id="GO:0009086">
    <property type="term" value="P:methionine biosynthetic process"/>
    <property type="evidence" value="ECO:0007669"/>
    <property type="project" value="UniProtKB-KW"/>
</dbReference>
<evidence type="ECO:0000259" key="17">
    <source>
        <dbReference type="Pfam" id="PF03447"/>
    </source>
</evidence>
<evidence type="ECO:0000313" key="18">
    <source>
        <dbReference type="EMBL" id="TLS53728.1"/>
    </source>
</evidence>
<evidence type="ECO:0000256" key="9">
    <source>
        <dbReference type="ARBA" id="ARBA00023053"/>
    </source>
</evidence>
<accession>A0A5R9GJX7</accession>
<dbReference type="InterPro" id="IPR001342">
    <property type="entry name" value="HDH_cat"/>
</dbReference>
<evidence type="ECO:0000256" key="3">
    <source>
        <dbReference type="ARBA" id="ARBA00006753"/>
    </source>
</evidence>
<dbReference type="SUPFAM" id="SSF51735">
    <property type="entry name" value="NAD(P)-binding Rossmann-fold domains"/>
    <property type="match status" value="1"/>
</dbReference>
<evidence type="ECO:0000256" key="11">
    <source>
        <dbReference type="ARBA" id="ARBA00048841"/>
    </source>
</evidence>
<dbReference type="Proteomes" id="UP000309676">
    <property type="component" value="Unassembled WGS sequence"/>
</dbReference>
<dbReference type="AlphaFoldDB" id="A0A5R9GJX7"/>
<comment type="caution">
    <text evidence="18">The sequence shown here is derived from an EMBL/GenBank/DDBJ whole genome shotgun (WGS) entry which is preliminary data.</text>
</comment>
<evidence type="ECO:0000256" key="4">
    <source>
        <dbReference type="ARBA" id="ARBA00013213"/>
    </source>
</evidence>
<dbReference type="EMBL" id="VCIW01000002">
    <property type="protein sequence ID" value="TLS53728.1"/>
    <property type="molecule type" value="Genomic_DNA"/>
</dbReference>
<evidence type="ECO:0000256" key="1">
    <source>
        <dbReference type="ARBA" id="ARBA00005056"/>
    </source>
</evidence>
<evidence type="ECO:0000256" key="6">
    <source>
        <dbReference type="ARBA" id="ARBA00022605"/>
    </source>
</evidence>
<reference evidence="18 19" key="1">
    <citation type="submission" date="2019-05" db="EMBL/GenBank/DDBJ databases">
        <authorList>
            <person name="Narsing Rao M.P."/>
            <person name="Li W.J."/>
        </authorList>
    </citation>
    <scope>NUCLEOTIDE SEQUENCE [LARGE SCALE GENOMIC DNA]</scope>
    <source>
        <strain evidence="18 19">SYSU_K30003</strain>
    </source>
</reference>
<name>A0A5R9GJX7_9BACL</name>
<feature type="active site" description="Proton donor" evidence="12">
    <location>
        <position position="223"/>
    </location>
</feature>
<keyword evidence="6 14" id="KW-0028">Amino-acid biosynthesis</keyword>
<evidence type="ECO:0000256" key="8">
    <source>
        <dbReference type="ARBA" id="ARBA00023002"/>
    </source>
</evidence>
<dbReference type="OrthoDB" id="9808167at2"/>
<evidence type="ECO:0000256" key="7">
    <source>
        <dbReference type="ARBA" id="ARBA00022697"/>
    </source>
</evidence>
<feature type="binding site" evidence="13">
    <location>
        <position position="123"/>
    </location>
    <ligand>
        <name>NADPH</name>
        <dbReference type="ChEBI" id="CHEBI:57783"/>
    </ligand>
</feature>
<evidence type="ECO:0000256" key="5">
    <source>
        <dbReference type="ARBA" id="ARBA00013376"/>
    </source>
</evidence>
<dbReference type="InterPro" id="IPR022697">
    <property type="entry name" value="HDH_short"/>
</dbReference>
<dbReference type="EC" id="1.1.1.3" evidence="4 14"/>
<comment type="pathway">
    <text evidence="1 14">Amino-acid biosynthesis; L-threonine biosynthesis; L-threonine from L-aspartate: step 3/5.</text>
</comment>
<keyword evidence="13 14" id="KW-0521">NADP</keyword>
<dbReference type="FunFam" id="3.30.360.10:FF:000005">
    <property type="entry name" value="Homoserine dehydrogenase"/>
    <property type="match status" value="1"/>
</dbReference>
<keyword evidence="9" id="KW-0915">Sodium</keyword>
<keyword evidence="7 14" id="KW-0791">Threonine biosynthesis</keyword>
<feature type="domain" description="Aspartate/homoserine dehydrogenase NAD-binding" evidence="17">
    <location>
        <begin position="9"/>
        <end position="146"/>
    </location>
</feature>
<dbReference type="Gene3D" id="3.30.360.10">
    <property type="entry name" value="Dihydrodipicolinate Reductase, domain 2"/>
    <property type="match status" value="1"/>
</dbReference>
<keyword evidence="19" id="KW-1185">Reference proteome</keyword>
<feature type="binding site" evidence="13">
    <location>
        <begin position="9"/>
        <end position="14"/>
    </location>
    <ligand>
        <name>NADP(+)</name>
        <dbReference type="ChEBI" id="CHEBI:58349"/>
    </ligand>
</feature>
<dbReference type="GO" id="GO:0004412">
    <property type="term" value="F:homoserine dehydrogenase activity"/>
    <property type="evidence" value="ECO:0007669"/>
    <property type="project" value="UniProtKB-EC"/>
</dbReference>
<evidence type="ECO:0000256" key="10">
    <source>
        <dbReference type="ARBA" id="ARBA00023167"/>
    </source>
</evidence>
<dbReference type="InterPro" id="IPR019811">
    <property type="entry name" value="HDH_CS"/>
</dbReference>
<evidence type="ECO:0000256" key="12">
    <source>
        <dbReference type="PIRSR" id="PIRSR036497-1"/>
    </source>
</evidence>
<feature type="binding site" evidence="13">
    <location>
        <position position="208"/>
    </location>
    <ligand>
        <name>L-homoserine</name>
        <dbReference type="ChEBI" id="CHEBI:57476"/>
    </ligand>
</feature>
<comment type="similarity">
    <text evidence="3 15">Belongs to the homoserine dehydrogenase family.</text>
</comment>
<dbReference type="PROSITE" id="PS01042">
    <property type="entry name" value="HOMOSER_DHGENASE"/>
    <property type="match status" value="1"/>
</dbReference>
<dbReference type="InterPro" id="IPR005106">
    <property type="entry name" value="Asp/hSer_DH_NAD-bd"/>
</dbReference>
<dbReference type="UniPathway" id="UPA00050">
    <property type="reaction ID" value="UER00063"/>
</dbReference>
<comment type="catalytic activity">
    <reaction evidence="11">
        <text>L-homoserine + NADP(+) = L-aspartate 4-semialdehyde + NADPH + H(+)</text>
        <dbReference type="Rhea" id="RHEA:15761"/>
        <dbReference type="ChEBI" id="CHEBI:15378"/>
        <dbReference type="ChEBI" id="CHEBI:57476"/>
        <dbReference type="ChEBI" id="CHEBI:57783"/>
        <dbReference type="ChEBI" id="CHEBI:58349"/>
        <dbReference type="ChEBI" id="CHEBI:537519"/>
        <dbReference type="EC" id="1.1.1.3"/>
    </reaction>
    <physiologicalReaction direction="right-to-left" evidence="11">
        <dbReference type="Rhea" id="RHEA:15763"/>
    </physiologicalReaction>
</comment>
<evidence type="ECO:0000256" key="14">
    <source>
        <dbReference type="RuleBase" id="RU000579"/>
    </source>
</evidence>
<protein>
    <recommendedName>
        <fullName evidence="5 14">Homoserine dehydrogenase</fullName>
        <ecNumber evidence="4 14">1.1.1.3</ecNumber>
    </recommendedName>
</protein>
<dbReference type="NCBIfam" id="NF005290">
    <property type="entry name" value="PRK06813.1"/>
    <property type="match status" value="1"/>
</dbReference>
<dbReference type="PANTHER" id="PTHR43331:SF1">
    <property type="entry name" value="HOMOSERINE DEHYDROGENASE"/>
    <property type="match status" value="1"/>
</dbReference>
<proteinExistence type="inferred from homology"/>
<evidence type="ECO:0000256" key="2">
    <source>
        <dbReference type="ARBA" id="ARBA00005062"/>
    </source>
</evidence>
<gene>
    <name evidence="18" type="ORF">FE782_05530</name>
</gene>